<organism evidence="5 6">
    <name type="scientific">Yoonia rosea</name>
    <dbReference type="NCBI Taxonomy" id="287098"/>
    <lineage>
        <taxon>Bacteria</taxon>
        <taxon>Pseudomonadati</taxon>
        <taxon>Pseudomonadota</taxon>
        <taxon>Alphaproteobacteria</taxon>
        <taxon>Rhodobacterales</taxon>
        <taxon>Paracoccaceae</taxon>
        <taxon>Yoonia</taxon>
    </lineage>
</organism>
<dbReference type="OrthoDB" id="3679796at2"/>
<keyword evidence="2" id="KW-0238">DNA-binding</keyword>
<dbReference type="InterPro" id="IPR036388">
    <property type="entry name" value="WH-like_DNA-bd_sf"/>
</dbReference>
<dbReference type="SUPFAM" id="SSF46894">
    <property type="entry name" value="C-terminal effector domain of the bipartite response regulators"/>
    <property type="match status" value="1"/>
</dbReference>
<dbReference type="Proteomes" id="UP000186997">
    <property type="component" value="Unassembled WGS sequence"/>
</dbReference>
<dbReference type="PANTHER" id="PTHR44688:SF16">
    <property type="entry name" value="DNA-BINDING TRANSCRIPTIONAL ACTIVATOR DEVR_DOSR"/>
    <property type="match status" value="1"/>
</dbReference>
<dbReference type="Gene3D" id="1.10.10.10">
    <property type="entry name" value="Winged helix-like DNA-binding domain superfamily/Winged helix DNA-binding domain"/>
    <property type="match status" value="1"/>
</dbReference>
<dbReference type="Gene3D" id="3.30.450.80">
    <property type="entry name" value="Transcription factor LuxR-like, autoinducer-binding domain"/>
    <property type="match status" value="1"/>
</dbReference>
<accession>A0A1R3WJY5</accession>
<evidence type="ECO:0000313" key="6">
    <source>
        <dbReference type="Proteomes" id="UP000186997"/>
    </source>
</evidence>
<dbReference type="Pfam" id="PF03472">
    <property type="entry name" value="Autoind_bind"/>
    <property type="match status" value="1"/>
</dbReference>
<dbReference type="PANTHER" id="PTHR44688">
    <property type="entry name" value="DNA-BINDING TRANSCRIPTIONAL ACTIVATOR DEVR_DOSR"/>
    <property type="match status" value="1"/>
</dbReference>
<dbReference type="PRINTS" id="PR00038">
    <property type="entry name" value="HTHLUXR"/>
</dbReference>
<sequence>MTSLVAQLAKLTNAHSVEELWDLHTRQMATYGFDRLMYGFTRYRTSTGLGDPQDWVLLSTQTEEYMNVFINEGLYTYAPMLRWALENSGACSWRWMLDMERVDHLTPSELRVVEFNKSMNVTAGYTISFRSVSERTKGAIALTAKPGMTQDAVEQVWAEHGDEIVVMNNVMHLKLLTLPYSGDRTLTKRQREVLQWVGDGKTTQDIAALLKLTPATVEKHLRLARDTLGVETTAQAVLKAAFYNQMFLMDPETA</sequence>
<protein>
    <submittedName>
        <fullName evidence="5">LuxR family transcriptional regulator</fullName>
    </submittedName>
</protein>
<evidence type="ECO:0000256" key="1">
    <source>
        <dbReference type="ARBA" id="ARBA00023015"/>
    </source>
</evidence>
<dbReference type="InterPro" id="IPR016032">
    <property type="entry name" value="Sig_transdc_resp-reg_C-effctor"/>
</dbReference>
<keyword evidence="1" id="KW-0805">Transcription regulation</keyword>
<dbReference type="Pfam" id="PF00196">
    <property type="entry name" value="GerE"/>
    <property type="match status" value="1"/>
</dbReference>
<dbReference type="InterPro" id="IPR000792">
    <property type="entry name" value="Tscrpt_reg_LuxR_C"/>
</dbReference>
<keyword evidence="6" id="KW-1185">Reference proteome</keyword>
<evidence type="ECO:0000256" key="3">
    <source>
        <dbReference type="ARBA" id="ARBA00023163"/>
    </source>
</evidence>
<dbReference type="PROSITE" id="PS50043">
    <property type="entry name" value="HTH_LUXR_2"/>
    <property type="match status" value="1"/>
</dbReference>
<feature type="domain" description="HTH luxR-type" evidence="4">
    <location>
        <begin position="179"/>
        <end position="244"/>
    </location>
</feature>
<dbReference type="InterPro" id="IPR005143">
    <property type="entry name" value="TF_LuxR_autoind-bd_dom"/>
</dbReference>
<dbReference type="EMBL" id="FTPR01000001">
    <property type="protein sequence ID" value="SIT78481.1"/>
    <property type="molecule type" value="Genomic_DNA"/>
</dbReference>
<dbReference type="AlphaFoldDB" id="A0A1R3WJY5"/>
<dbReference type="SUPFAM" id="SSF75516">
    <property type="entry name" value="Pheromone-binding domain of LuxR-like quorum-sensing transcription factors"/>
    <property type="match status" value="1"/>
</dbReference>
<evidence type="ECO:0000259" key="4">
    <source>
        <dbReference type="PROSITE" id="PS50043"/>
    </source>
</evidence>
<dbReference type="CDD" id="cd06170">
    <property type="entry name" value="LuxR_C_like"/>
    <property type="match status" value="1"/>
</dbReference>
<proteinExistence type="predicted"/>
<dbReference type="GO" id="GO:0003677">
    <property type="term" value="F:DNA binding"/>
    <property type="evidence" value="ECO:0007669"/>
    <property type="project" value="UniProtKB-KW"/>
</dbReference>
<dbReference type="SMART" id="SM00421">
    <property type="entry name" value="HTH_LUXR"/>
    <property type="match status" value="1"/>
</dbReference>
<reference evidence="6" key="1">
    <citation type="submission" date="2017-01" db="EMBL/GenBank/DDBJ databases">
        <authorList>
            <person name="Varghese N."/>
            <person name="Submissions S."/>
        </authorList>
    </citation>
    <scope>NUCLEOTIDE SEQUENCE [LARGE SCALE GENOMIC DNA]</scope>
    <source>
        <strain evidence="6">DSM 29591</strain>
    </source>
</reference>
<evidence type="ECO:0000313" key="5">
    <source>
        <dbReference type="EMBL" id="SIT78481.1"/>
    </source>
</evidence>
<dbReference type="STRING" id="287098.SAMN05421665_0779"/>
<dbReference type="InterPro" id="IPR036693">
    <property type="entry name" value="TF_LuxR_autoind-bd_dom_sf"/>
</dbReference>
<dbReference type="GO" id="GO:0006355">
    <property type="term" value="P:regulation of DNA-templated transcription"/>
    <property type="evidence" value="ECO:0007669"/>
    <property type="project" value="InterPro"/>
</dbReference>
<keyword evidence="3" id="KW-0804">Transcription</keyword>
<gene>
    <name evidence="5" type="ORF">SAMN05421665_0779</name>
</gene>
<evidence type="ECO:0000256" key="2">
    <source>
        <dbReference type="ARBA" id="ARBA00023125"/>
    </source>
</evidence>
<dbReference type="RefSeq" id="WP_076658439.1">
    <property type="nucleotide sequence ID" value="NZ_FTPR01000001.1"/>
</dbReference>
<name>A0A1R3WJY5_9RHOB</name>